<sequence>MKPRDELATSSEQQKDLDRLLSEARMGSYQTAAAGAPGAALSSLDVYVYNMRLAGALLGPLHLLEVVIRNAMHEQLTRHLGRPDWWESDAVTFEDWQDRSLEKAELDVDRVCRNGGRDPVPGDTVAALEFGFWVGLLGPGFERDLWRPALQQAFPNNRRGRDGLYKMLSRLRRLRNRVGHHEPVHDRVNLRQYEDIINAIKFVSVPVSVWVDDRSLVPVVLQQAPGTGLKVQHF</sequence>
<dbReference type="Proteomes" id="UP000281955">
    <property type="component" value="Unassembled WGS sequence"/>
</dbReference>
<dbReference type="InParanoid" id="A0A420XUU4"/>
<organism evidence="1 2">
    <name type="scientific">Motilibacter peucedani</name>
    <dbReference type="NCBI Taxonomy" id="598650"/>
    <lineage>
        <taxon>Bacteria</taxon>
        <taxon>Bacillati</taxon>
        <taxon>Actinomycetota</taxon>
        <taxon>Actinomycetes</taxon>
        <taxon>Motilibacterales</taxon>
        <taxon>Motilibacteraceae</taxon>
        <taxon>Motilibacter</taxon>
    </lineage>
</organism>
<dbReference type="EMBL" id="RBWV01000003">
    <property type="protein sequence ID" value="RKS80623.1"/>
    <property type="molecule type" value="Genomic_DNA"/>
</dbReference>
<protein>
    <recommendedName>
        <fullName evidence="3">Abi-like protein</fullName>
    </recommendedName>
</protein>
<dbReference type="AlphaFoldDB" id="A0A420XUU4"/>
<reference evidence="1 2" key="1">
    <citation type="submission" date="2018-10" db="EMBL/GenBank/DDBJ databases">
        <title>Genomic Encyclopedia of Archaeal and Bacterial Type Strains, Phase II (KMG-II): from individual species to whole genera.</title>
        <authorList>
            <person name="Goeker M."/>
        </authorList>
    </citation>
    <scope>NUCLEOTIDE SEQUENCE [LARGE SCALE GENOMIC DNA]</scope>
    <source>
        <strain evidence="1 2">RP-AC37</strain>
    </source>
</reference>
<keyword evidence="2" id="KW-1185">Reference proteome</keyword>
<proteinExistence type="predicted"/>
<gene>
    <name evidence="1" type="ORF">CLV35_0212</name>
</gene>
<comment type="caution">
    <text evidence="1">The sequence shown here is derived from an EMBL/GenBank/DDBJ whole genome shotgun (WGS) entry which is preliminary data.</text>
</comment>
<evidence type="ECO:0000313" key="1">
    <source>
        <dbReference type="EMBL" id="RKS80623.1"/>
    </source>
</evidence>
<evidence type="ECO:0000313" key="2">
    <source>
        <dbReference type="Proteomes" id="UP000281955"/>
    </source>
</evidence>
<accession>A0A420XUU4</accession>
<name>A0A420XUU4_9ACTN</name>
<evidence type="ECO:0008006" key="3">
    <source>
        <dbReference type="Google" id="ProtNLM"/>
    </source>
</evidence>